<evidence type="ECO:0000256" key="1">
    <source>
        <dbReference type="ARBA" id="ARBA00008520"/>
    </source>
</evidence>
<feature type="chain" id="PRO_5039684991" evidence="4">
    <location>
        <begin position="22"/>
        <end position="426"/>
    </location>
</feature>
<evidence type="ECO:0000313" key="6">
    <source>
        <dbReference type="Proteomes" id="UP000290567"/>
    </source>
</evidence>
<evidence type="ECO:0000256" key="2">
    <source>
        <dbReference type="ARBA" id="ARBA00022448"/>
    </source>
</evidence>
<evidence type="ECO:0000256" key="3">
    <source>
        <dbReference type="ARBA" id="ARBA00022729"/>
    </source>
</evidence>
<dbReference type="PANTHER" id="PTHR30061:SF50">
    <property type="entry name" value="MALTOSE_MALTODEXTRIN-BINDING PERIPLASMIC PROTEIN"/>
    <property type="match status" value="1"/>
</dbReference>
<dbReference type="SUPFAM" id="SSF53850">
    <property type="entry name" value="Periplasmic binding protein-like II"/>
    <property type="match status" value="1"/>
</dbReference>
<dbReference type="GO" id="GO:1901982">
    <property type="term" value="F:maltose binding"/>
    <property type="evidence" value="ECO:0007669"/>
    <property type="project" value="TreeGrafter"/>
</dbReference>
<evidence type="ECO:0000313" key="5">
    <source>
        <dbReference type="EMBL" id="GCF93432.1"/>
    </source>
</evidence>
<dbReference type="EMBL" id="BJCC01000010">
    <property type="protein sequence ID" value="GCF93432.1"/>
    <property type="molecule type" value="Genomic_DNA"/>
</dbReference>
<comment type="caution">
    <text evidence="5">The sequence shown here is derived from an EMBL/GenBank/DDBJ whole genome shotgun (WGS) entry which is preliminary data.</text>
</comment>
<evidence type="ECO:0000256" key="4">
    <source>
        <dbReference type="SAM" id="SignalP"/>
    </source>
</evidence>
<accession>A0A4P5PD39</accession>
<dbReference type="PROSITE" id="PS51257">
    <property type="entry name" value="PROKAR_LIPOPROTEIN"/>
    <property type="match status" value="1"/>
</dbReference>
<dbReference type="RefSeq" id="WP_146621889.1">
    <property type="nucleotide sequence ID" value="NZ_BJCC01000010.1"/>
</dbReference>
<dbReference type="GO" id="GO:0055052">
    <property type="term" value="C:ATP-binding cassette (ABC) transporter complex, substrate-binding subunit-containing"/>
    <property type="evidence" value="ECO:0007669"/>
    <property type="project" value="TreeGrafter"/>
</dbReference>
<dbReference type="InterPro" id="IPR006059">
    <property type="entry name" value="SBP"/>
</dbReference>
<dbReference type="PANTHER" id="PTHR30061">
    <property type="entry name" value="MALTOSE-BINDING PERIPLASMIC PROTEIN"/>
    <property type="match status" value="1"/>
</dbReference>
<dbReference type="Pfam" id="PF01547">
    <property type="entry name" value="SBP_bac_1"/>
    <property type="match status" value="1"/>
</dbReference>
<protein>
    <submittedName>
        <fullName evidence="5">ABC transporter substrate-binding protein</fullName>
    </submittedName>
</protein>
<keyword evidence="3 4" id="KW-0732">Signal</keyword>
<dbReference type="CDD" id="cd14748">
    <property type="entry name" value="PBP2_UgpB"/>
    <property type="match status" value="1"/>
</dbReference>
<proteinExistence type="inferred from homology"/>
<gene>
    <name evidence="5" type="primary">ugpB</name>
    <name evidence="5" type="ORF">NRIC_13230</name>
</gene>
<keyword evidence="2" id="KW-0813">Transport</keyword>
<dbReference type="GO" id="GO:0015768">
    <property type="term" value="P:maltose transport"/>
    <property type="evidence" value="ECO:0007669"/>
    <property type="project" value="TreeGrafter"/>
</dbReference>
<organism evidence="5 6">
    <name type="scientific">Enterococcus florum</name>
    <dbReference type="NCBI Taxonomy" id="2480627"/>
    <lineage>
        <taxon>Bacteria</taxon>
        <taxon>Bacillati</taxon>
        <taxon>Bacillota</taxon>
        <taxon>Bacilli</taxon>
        <taxon>Lactobacillales</taxon>
        <taxon>Enterococcaceae</taxon>
        <taxon>Enterococcus</taxon>
    </lineage>
</organism>
<reference evidence="6" key="1">
    <citation type="submission" date="2019-02" db="EMBL/GenBank/DDBJ databases">
        <title>Draft genome sequence of Enterococcus sp. Gos25-1.</title>
        <authorList>
            <person name="Tanaka N."/>
            <person name="Shiwa Y."/>
            <person name="Fujita N."/>
        </authorList>
    </citation>
    <scope>NUCLEOTIDE SEQUENCE [LARGE SCALE GENOMIC DNA]</scope>
    <source>
        <strain evidence="6">Gos25-1</strain>
    </source>
</reference>
<feature type="signal peptide" evidence="4">
    <location>
        <begin position="1"/>
        <end position="21"/>
    </location>
</feature>
<name>A0A4P5PD39_9ENTE</name>
<dbReference type="Gene3D" id="3.40.190.10">
    <property type="entry name" value="Periplasmic binding protein-like II"/>
    <property type="match status" value="1"/>
</dbReference>
<comment type="similarity">
    <text evidence="1">Belongs to the bacterial solute-binding protein 1 family.</text>
</comment>
<keyword evidence="6" id="KW-1185">Reference proteome</keyword>
<dbReference type="OrthoDB" id="9768630at2"/>
<dbReference type="Proteomes" id="UP000290567">
    <property type="component" value="Unassembled WGS sequence"/>
</dbReference>
<dbReference type="GO" id="GO:0042956">
    <property type="term" value="P:maltodextrin transmembrane transport"/>
    <property type="evidence" value="ECO:0007669"/>
    <property type="project" value="TreeGrafter"/>
</dbReference>
<dbReference type="AlphaFoldDB" id="A0A4P5PD39"/>
<sequence>MKLKKFLIGAAAFALTTSLLAGCGNKGKASGDGGSGDKTTLTFWNGFTASDGEILKGIVDTFNKENDKNITIEMDVMTWANLNEKLPPAISAKKAPDFVALNFGDFAQYVKNGAVQDLGDFWDYDGVDKSDFVDTALDLGKVENKQYFIPMQVQGMYMYWNRDLFKAAGLDENQPPRTWDQLAEMAPKLADSSKNVHGFIFNKDGTWPLYNWMLANGGKLVNDDYTKSEFASPETLKTLEAIQKMIHDDKAGPESISGAEMDNVMNANQLAIELNGPWLNNGLKANEINYSVTTIPQGSEDGKKQAILDGVGYAIPASTDPKKKEAIYEFLKYWNSTEIGKKWSMENGFPAYLNSVNEDKEVKEDPIVSELSKQMDFAEPFLPGFEKLPTINNDIINPLIERLLAGEDAEKLMKEADKKINEVLAE</sequence>